<protein>
    <submittedName>
        <fullName evidence="2">Uncharacterized protein</fullName>
    </submittedName>
</protein>
<evidence type="ECO:0000313" key="2">
    <source>
        <dbReference type="EMBL" id="EJK45094.1"/>
    </source>
</evidence>
<evidence type="ECO:0000256" key="1">
    <source>
        <dbReference type="SAM" id="MobiDB-lite"/>
    </source>
</evidence>
<dbReference type="Proteomes" id="UP000266841">
    <property type="component" value="Unassembled WGS sequence"/>
</dbReference>
<organism evidence="2 3">
    <name type="scientific">Thalassiosira oceanica</name>
    <name type="common">Marine diatom</name>
    <dbReference type="NCBI Taxonomy" id="159749"/>
    <lineage>
        <taxon>Eukaryota</taxon>
        <taxon>Sar</taxon>
        <taxon>Stramenopiles</taxon>
        <taxon>Ochrophyta</taxon>
        <taxon>Bacillariophyta</taxon>
        <taxon>Coscinodiscophyceae</taxon>
        <taxon>Thalassiosirophycidae</taxon>
        <taxon>Thalassiosirales</taxon>
        <taxon>Thalassiosiraceae</taxon>
        <taxon>Thalassiosira</taxon>
    </lineage>
</organism>
<dbReference type="AlphaFoldDB" id="K0R220"/>
<proteinExistence type="predicted"/>
<comment type="caution">
    <text evidence="2">The sequence shown here is derived from an EMBL/GenBank/DDBJ whole genome shotgun (WGS) entry which is preliminary data.</text>
</comment>
<accession>K0R220</accession>
<gene>
    <name evidence="2" type="ORF">THAOC_36309</name>
</gene>
<sequence length="424" mass="44637">HWVGGRRLQKAGQVVELVGWGGLVEDAYSKGAAVVLESVEGALWGRVEAEVFVSCGDGNRVRAGMVGDVRAESVKALAGRARGSGIGRGGSVAEVAEVGRPTTGRAVEHPPGLGSALYTLHMFVHAAHVGVARGQGRAHYGADELRRGPVRLCGACGRQEAGRARVGDAGQMVSLVSVLFFPSRVGGCACPSATPQKVQTGSLMAHRRSSLGGGDTASSRNRILLASSAHGTRLNAPLTGAFAAGGDAEAADRAAVSLCWTGFDTANVGPFFLMTKGTAASAPGASEADTVSAVGGTLSSLAAADGVTVMTRQAVHQIMLRLDYLKYKEKSADVFVSDPGDLNPRREPSRWTGLWRRTVGRGEVRRRDEDREGGEERQEAVDTHNNNNQPHCREELNWETSTAVQAISVSRSRSQPRLATRPRS</sequence>
<keyword evidence="3" id="KW-1185">Reference proteome</keyword>
<reference evidence="2 3" key="1">
    <citation type="journal article" date="2012" name="Genome Biol.">
        <title>Genome and low-iron response of an oceanic diatom adapted to chronic iron limitation.</title>
        <authorList>
            <person name="Lommer M."/>
            <person name="Specht M."/>
            <person name="Roy A.S."/>
            <person name="Kraemer L."/>
            <person name="Andreson R."/>
            <person name="Gutowska M.A."/>
            <person name="Wolf J."/>
            <person name="Bergner S.V."/>
            <person name="Schilhabel M.B."/>
            <person name="Klostermeier U.C."/>
            <person name="Beiko R.G."/>
            <person name="Rosenstiel P."/>
            <person name="Hippler M."/>
            <person name="Laroche J."/>
        </authorList>
    </citation>
    <scope>NUCLEOTIDE SEQUENCE [LARGE SCALE GENOMIC DNA]</scope>
    <source>
        <strain evidence="2 3">CCMP1005</strain>
    </source>
</reference>
<evidence type="ECO:0000313" key="3">
    <source>
        <dbReference type="Proteomes" id="UP000266841"/>
    </source>
</evidence>
<feature type="region of interest" description="Disordered" evidence="1">
    <location>
        <begin position="363"/>
        <end position="397"/>
    </location>
</feature>
<name>K0R220_THAOC</name>
<feature type="non-terminal residue" evidence="2">
    <location>
        <position position="1"/>
    </location>
</feature>
<feature type="compositionally biased region" description="Basic and acidic residues" evidence="1">
    <location>
        <begin position="363"/>
        <end position="382"/>
    </location>
</feature>
<dbReference type="EMBL" id="AGNL01048785">
    <property type="protein sequence ID" value="EJK45094.1"/>
    <property type="molecule type" value="Genomic_DNA"/>
</dbReference>